<keyword evidence="1" id="KW-0472">Membrane</keyword>
<organism evidence="2 3">
    <name type="scientific">Aurantibacter aestuarii</name>
    <dbReference type="NCBI Taxonomy" id="1266046"/>
    <lineage>
        <taxon>Bacteria</taxon>
        <taxon>Pseudomonadati</taxon>
        <taxon>Bacteroidota</taxon>
        <taxon>Flavobacteriia</taxon>
        <taxon>Flavobacteriales</taxon>
        <taxon>Flavobacteriaceae</taxon>
        <taxon>Aurantibacter</taxon>
    </lineage>
</organism>
<keyword evidence="3" id="KW-1185">Reference proteome</keyword>
<comment type="caution">
    <text evidence="2">The sequence shown here is derived from an EMBL/GenBank/DDBJ whole genome shotgun (WGS) entry which is preliminary data.</text>
</comment>
<feature type="transmembrane region" description="Helical" evidence="1">
    <location>
        <begin position="123"/>
        <end position="141"/>
    </location>
</feature>
<feature type="transmembrane region" description="Helical" evidence="1">
    <location>
        <begin position="348"/>
        <end position="365"/>
    </location>
</feature>
<feature type="transmembrane region" description="Helical" evidence="1">
    <location>
        <begin position="49"/>
        <end position="67"/>
    </location>
</feature>
<keyword evidence="1" id="KW-0812">Transmembrane</keyword>
<evidence type="ECO:0000313" key="3">
    <source>
        <dbReference type="Proteomes" id="UP000238426"/>
    </source>
</evidence>
<feature type="transmembrane region" description="Helical" evidence="1">
    <location>
        <begin position="371"/>
        <end position="393"/>
    </location>
</feature>
<proteinExistence type="predicted"/>
<feature type="transmembrane region" description="Helical" evidence="1">
    <location>
        <begin position="269"/>
        <end position="290"/>
    </location>
</feature>
<feature type="transmembrane region" description="Helical" evidence="1">
    <location>
        <begin position="95"/>
        <end position="117"/>
    </location>
</feature>
<evidence type="ECO:0000256" key="1">
    <source>
        <dbReference type="SAM" id="Phobius"/>
    </source>
</evidence>
<evidence type="ECO:0000313" key="2">
    <source>
        <dbReference type="EMBL" id="PSG90263.1"/>
    </source>
</evidence>
<dbReference type="OrthoDB" id="7017941at2"/>
<reference evidence="2 3" key="1">
    <citation type="submission" date="2018-03" db="EMBL/GenBank/DDBJ databases">
        <title>Mesoflavibacter sp. HG37 and Mesoflavibacter sp. HG96 sp.nov., two marine bacteria isolated from seawater of Western Pacific Ocean.</title>
        <authorList>
            <person name="Cheng H."/>
            <person name="Wu Y.-H."/>
            <person name="Guo L.-L."/>
            <person name="Xu X.-W."/>
        </authorList>
    </citation>
    <scope>NUCLEOTIDE SEQUENCE [LARGE SCALE GENOMIC DNA]</scope>
    <source>
        <strain evidence="2 3">KCTC 32269</strain>
    </source>
</reference>
<protein>
    <recommendedName>
        <fullName evidence="4">Oligosaccharide repeat unit polymerase</fullName>
    </recommendedName>
</protein>
<feature type="transmembrane region" description="Helical" evidence="1">
    <location>
        <begin position="7"/>
        <end position="29"/>
    </location>
</feature>
<feature type="transmembrane region" description="Helical" evidence="1">
    <location>
        <begin position="173"/>
        <end position="191"/>
    </location>
</feature>
<dbReference type="Proteomes" id="UP000238426">
    <property type="component" value="Unassembled WGS sequence"/>
</dbReference>
<feature type="transmembrane region" description="Helical" evidence="1">
    <location>
        <begin position="148"/>
        <end position="167"/>
    </location>
</feature>
<dbReference type="EMBL" id="PXOQ01000007">
    <property type="protein sequence ID" value="PSG90263.1"/>
    <property type="molecule type" value="Genomic_DNA"/>
</dbReference>
<accession>A0A2T1NCU1</accession>
<keyword evidence="1" id="KW-1133">Transmembrane helix</keyword>
<evidence type="ECO:0008006" key="4">
    <source>
        <dbReference type="Google" id="ProtNLM"/>
    </source>
</evidence>
<name>A0A2T1NCU1_9FLAO</name>
<sequence>MQIKEPASFVSILYIFINYIALFTGFLLIRKTPVTINKKFIPKKETVLLLLYIFITVAILGFVFRLIDKLVIRQIVIGDTTIENRKLLVAIKPSIFGVLSAMMTPFSYIPFFLFHFLKLKSKFFGLICLVVFFLPVFDNLIMGSRSGIFIVIIFFAIIVSYFQLIKFTLSKTLIIGIFLFIGLLITTRFFVERTKEYMVTDERAIKHILTNAVYNFTLEPTEKARDNIINTEIKTLKMAKLTHMNVAQYYCHGIFEFAYLQKNYENPHYYGAFTFGIIFKFTNIILGTNIDLNKIQNSAPRTGIYTTFFGPTYIDFGWLAPFFMFFFGILQSIVYNKILKGNFKYIPLLFYFLIIDFFIPVINFIDSAQGLYTIFSLLLFIFLFKLASSKIIFQVNNERKQIRFFK</sequence>
<feature type="transmembrane region" description="Helical" evidence="1">
    <location>
        <begin position="316"/>
        <end position="336"/>
    </location>
</feature>
<gene>
    <name evidence="2" type="ORF">C7H52_02995</name>
</gene>
<dbReference type="RefSeq" id="WP_106462403.1">
    <property type="nucleotide sequence ID" value="NZ_PXOQ01000007.1"/>
</dbReference>
<dbReference type="AlphaFoldDB" id="A0A2T1NCU1"/>